<comment type="subcellular location">
    <subcellularLocation>
        <location evidence="1">Membrane</location>
        <topology evidence="1">Multi-pass membrane protein</topology>
    </subcellularLocation>
</comment>
<feature type="transmembrane region" description="Helical" evidence="5">
    <location>
        <begin position="183"/>
        <end position="215"/>
    </location>
</feature>
<reference evidence="7 8" key="1">
    <citation type="submission" date="2016-11" db="EMBL/GenBank/DDBJ databases">
        <authorList>
            <person name="Jaros S."/>
            <person name="Januszkiewicz K."/>
            <person name="Wedrychowicz H."/>
        </authorList>
    </citation>
    <scope>NUCLEOTIDE SEQUENCE [LARGE SCALE GENOMIC DNA]</scope>
    <source>
        <strain evidence="7 8">DSM 15212</strain>
    </source>
</reference>
<dbReference type="STRING" id="1121301.SAMN02745912_02427"/>
<organism evidence="7 8">
    <name type="scientific">Paramaledivibacter caminithermalis (strain DSM 15212 / CIP 107654 / DViRD3)</name>
    <name type="common">Clostridium caminithermale</name>
    <dbReference type="NCBI Taxonomy" id="1121301"/>
    <lineage>
        <taxon>Bacteria</taxon>
        <taxon>Bacillati</taxon>
        <taxon>Bacillota</taxon>
        <taxon>Clostridia</taxon>
        <taxon>Peptostreptococcales</taxon>
        <taxon>Caminicellaceae</taxon>
        <taxon>Paramaledivibacter</taxon>
    </lineage>
</organism>
<keyword evidence="7" id="KW-0436">Ligase</keyword>
<dbReference type="RefSeq" id="WP_073150327.1">
    <property type="nucleotide sequence ID" value="NZ_FRAG01000030.1"/>
</dbReference>
<evidence type="ECO:0000256" key="5">
    <source>
        <dbReference type="SAM" id="Phobius"/>
    </source>
</evidence>
<name>A0A1M6Q4T2_PARC5</name>
<keyword evidence="8" id="KW-1185">Reference proteome</keyword>
<dbReference type="PANTHER" id="PTHR37422">
    <property type="entry name" value="TEICHURONIC ACID BIOSYNTHESIS PROTEIN TUAE"/>
    <property type="match status" value="1"/>
</dbReference>
<gene>
    <name evidence="7" type="ORF">SAMN02745912_02427</name>
</gene>
<evidence type="ECO:0000259" key="6">
    <source>
        <dbReference type="Pfam" id="PF04932"/>
    </source>
</evidence>
<dbReference type="EMBL" id="FRAG01000030">
    <property type="protein sequence ID" value="SHK15274.1"/>
    <property type="molecule type" value="Genomic_DNA"/>
</dbReference>
<proteinExistence type="predicted"/>
<feature type="transmembrane region" description="Helical" evidence="5">
    <location>
        <begin position="45"/>
        <end position="69"/>
    </location>
</feature>
<dbReference type="GO" id="GO:0016874">
    <property type="term" value="F:ligase activity"/>
    <property type="evidence" value="ECO:0007669"/>
    <property type="project" value="UniProtKB-KW"/>
</dbReference>
<evidence type="ECO:0000313" key="7">
    <source>
        <dbReference type="EMBL" id="SHK15274.1"/>
    </source>
</evidence>
<feature type="domain" description="O-antigen ligase-related" evidence="6">
    <location>
        <begin position="185"/>
        <end position="319"/>
    </location>
</feature>
<evidence type="ECO:0000256" key="2">
    <source>
        <dbReference type="ARBA" id="ARBA00022692"/>
    </source>
</evidence>
<feature type="transmembrane region" description="Helical" evidence="5">
    <location>
        <begin position="222"/>
        <end position="241"/>
    </location>
</feature>
<feature type="transmembrane region" description="Helical" evidence="5">
    <location>
        <begin position="75"/>
        <end position="92"/>
    </location>
</feature>
<feature type="transmembrane region" description="Helical" evidence="5">
    <location>
        <begin position="12"/>
        <end position="38"/>
    </location>
</feature>
<dbReference type="OrthoDB" id="9806320at2"/>
<protein>
    <submittedName>
        <fullName evidence="7">O-antigen ligase</fullName>
    </submittedName>
</protein>
<dbReference type="AlphaFoldDB" id="A0A1M6Q4T2"/>
<feature type="transmembrane region" description="Helical" evidence="5">
    <location>
        <begin position="303"/>
        <end position="327"/>
    </location>
</feature>
<dbReference type="PANTHER" id="PTHR37422:SF13">
    <property type="entry name" value="LIPOPOLYSACCHARIDE BIOSYNTHESIS PROTEIN PA4999-RELATED"/>
    <property type="match status" value="1"/>
</dbReference>
<sequence>MKQDIIVKLTLIIALISSSVIPFCGYVVFLALFIYLLIQGEFKKLFYFLVKEKLLLCTLLIAIFSLIISDYKMDTLLGVGIIFISIFIYIVIRKYVCSINDTIDIFNFFTIGNIIIATYGIIQFYFMENLFFTQAWIDSKVYNISTRAYSTLLNPNVLGGYLVFCICFQITSLENIKSRKINILSLILSSFCLILTYSRGAWLALFIIVFIMLLYRKKIIYMIYEILFFTCLISINGNAGIERMSLSKSLYDHSIYYRLEIYKSTFKIIKDNFLFGTGLNTMKHYINNYSDKINSPVYHAHNLILNLLSETGFIGMIIFGIILMKLVKSILSIQKMEKNIYNSDIAISSALSFVSIFIHGLMDAAIIAPQYLFFVVFIFSLVTNIKNNDLMKEIIPKPCSSNRNDSGGELYGTRDISIKKSYF</sequence>
<feature type="transmembrane region" description="Helical" evidence="5">
    <location>
        <begin position="364"/>
        <end position="382"/>
    </location>
</feature>
<keyword evidence="4 5" id="KW-0472">Membrane</keyword>
<evidence type="ECO:0000256" key="1">
    <source>
        <dbReference type="ARBA" id="ARBA00004141"/>
    </source>
</evidence>
<feature type="transmembrane region" description="Helical" evidence="5">
    <location>
        <begin position="104"/>
        <end position="126"/>
    </location>
</feature>
<evidence type="ECO:0000256" key="3">
    <source>
        <dbReference type="ARBA" id="ARBA00022989"/>
    </source>
</evidence>
<dbReference type="InterPro" id="IPR007016">
    <property type="entry name" value="O-antigen_ligase-rel_domated"/>
</dbReference>
<dbReference type="Proteomes" id="UP000184465">
    <property type="component" value="Unassembled WGS sequence"/>
</dbReference>
<dbReference type="Pfam" id="PF04932">
    <property type="entry name" value="Wzy_C"/>
    <property type="match status" value="1"/>
</dbReference>
<evidence type="ECO:0000313" key="8">
    <source>
        <dbReference type="Proteomes" id="UP000184465"/>
    </source>
</evidence>
<accession>A0A1M6Q4T2</accession>
<keyword evidence="2 5" id="KW-0812">Transmembrane</keyword>
<evidence type="ECO:0000256" key="4">
    <source>
        <dbReference type="ARBA" id="ARBA00023136"/>
    </source>
</evidence>
<dbReference type="InterPro" id="IPR051533">
    <property type="entry name" value="WaaL-like"/>
</dbReference>
<dbReference type="GO" id="GO:0016020">
    <property type="term" value="C:membrane"/>
    <property type="evidence" value="ECO:0007669"/>
    <property type="project" value="UniProtKB-SubCell"/>
</dbReference>
<keyword evidence="3 5" id="KW-1133">Transmembrane helix</keyword>